<feature type="signal peptide" evidence="1">
    <location>
        <begin position="1"/>
        <end position="21"/>
    </location>
</feature>
<dbReference type="PROSITE" id="PS51257">
    <property type="entry name" value="PROKAR_LIPOPROTEIN"/>
    <property type="match status" value="1"/>
</dbReference>
<evidence type="ECO:0000259" key="2">
    <source>
        <dbReference type="Pfam" id="PF13473"/>
    </source>
</evidence>
<proteinExistence type="predicted"/>
<dbReference type="InterPro" id="IPR008972">
    <property type="entry name" value="Cupredoxin"/>
</dbReference>
<dbReference type="Pfam" id="PF13473">
    <property type="entry name" value="Cupredoxin_1"/>
    <property type="match status" value="1"/>
</dbReference>
<dbReference type="InterPro" id="IPR028096">
    <property type="entry name" value="EfeO_Cupredoxin"/>
</dbReference>
<evidence type="ECO:0000313" key="3">
    <source>
        <dbReference type="EMBL" id="MFC7748346.1"/>
    </source>
</evidence>
<dbReference type="Gene3D" id="2.60.40.420">
    <property type="entry name" value="Cupredoxins - blue copper proteins"/>
    <property type="match status" value="1"/>
</dbReference>
<protein>
    <submittedName>
        <fullName evidence="3">Cupredoxin domain-containing protein</fullName>
    </submittedName>
</protein>
<keyword evidence="1" id="KW-0732">Signal</keyword>
<comment type="caution">
    <text evidence="3">The sequence shown here is derived from an EMBL/GenBank/DDBJ whole genome shotgun (WGS) entry which is preliminary data.</text>
</comment>
<dbReference type="Proteomes" id="UP001596528">
    <property type="component" value="Unassembled WGS sequence"/>
</dbReference>
<feature type="domain" description="EfeO-type cupredoxin-like" evidence="2">
    <location>
        <begin position="41"/>
        <end position="128"/>
    </location>
</feature>
<organism evidence="3 4">
    <name type="scientific">Paenibacillus thermoaerophilus</name>
    <dbReference type="NCBI Taxonomy" id="1215385"/>
    <lineage>
        <taxon>Bacteria</taxon>
        <taxon>Bacillati</taxon>
        <taxon>Bacillota</taxon>
        <taxon>Bacilli</taxon>
        <taxon>Bacillales</taxon>
        <taxon>Paenibacillaceae</taxon>
        <taxon>Paenibacillus</taxon>
    </lineage>
</organism>
<dbReference type="SUPFAM" id="SSF49503">
    <property type="entry name" value="Cupredoxins"/>
    <property type="match status" value="1"/>
</dbReference>
<dbReference type="RefSeq" id="WP_138789478.1">
    <property type="nucleotide sequence ID" value="NZ_JBHTGQ010000001.1"/>
</dbReference>
<gene>
    <name evidence="3" type="ORF">ACFQWB_00105</name>
</gene>
<reference evidence="4" key="1">
    <citation type="journal article" date="2019" name="Int. J. Syst. Evol. Microbiol.">
        <title>The Global Catalogue of Microorganisms (GCM) 10K type strain sequencing project: providing services to taxonomists for standard genome sequencing and annotation.</title>
        <authorList>
            <consortium name="The Broad Institute Genomics Platform"/>
            <consortium name="The Broad Institute Genome Sequencing Center for Infectious Disease"/>
            <person name="Wu L."/>
            <person name="Ma J."/>
        </authorList>
    </citation>
    <scope>NUCLEOTIDE SEQUENCE [LARGE SCALE GENOMIC DNA]</scope>
    <source>
        <strain evidence="4">JCM 18657</strain>
    </source>
</reference>
<accession>A0ABW2UZ38</accession>
<dbReference type="EMBL" id="JBHTGQ010000001">
    <property type="protein sequence ID" value="MFC7748346.1"/>
    <property type="molecule type" value="Genomic_DNA"/>
</dbReference>
<name>A0ABW2UZ38_9BACL</name>
<evidence type="ECO:0000256" key="1">
    <source>
        <dbReference type="SAM" id="SignalP"/>
    </source>
</evidence>
<feature type="chain" id="PRO_5047304836" evidence="1">
    <location>
        <begin position="22"/>
        <end position="130"/>
    </location>
</feature>
<sequence>MKASKWALPVIGAAIVIGLTACGGGSDNTNDNNTAGGGTMAEPSNNITIKATDWKFDMAEYKVKKGETVKFTLKNEKGNHGVGVVNSDLKLENNKTVEYKFDNAGTYEMICNIPCGQGHAQMKAKIVVVE</sequence>
<evidence type="ECO:0000313" key="4">
    <source>
        <dbReference type="Proteomes" id="UP001596528"/>
    </source>
</evidence>
<keyword evidence="4" id="KW-1185">Reference proteome</keyword>